<feature type="transmembrane region" description="Helical" evidence="1">
    <location>
        <begin position="25"/>
        <end position="46"/>
    </location>
</feature>
<reference evidence="2" key="1">
    <citation type="journal article" date="2021" name="PeerJ">
        <title>Extensive microbial diversity within the chicken gut microbiome revealed by metagenomics and culture.</title>
        <authorList>
            <person name="Gilroy R."/>
            <person name="Ravi A."/>
            <person name="Getino M."/>
            <person name="Pursley I."/>
            <person name="Horton D.L."/>
            <person name="Alikhan N.F."/>
            <person name="Baker D."/>
            <person name="Gharbi K."/>
            <person name="Hall N."/>
            <person name="Watson M."/>
            <person name="Adriaenssens E.M."/>
            <person name="Foster-Nyarko E."/>
            <person name="Jarju S."/>
            <person name="Secka A."/>
            <person name="Antonio M."/>
            <person name="Oren A."/>
            <person name="Chaudhuri R.R."/>
            <person name="La Ragione R."/>
            <person name="Hildebrand F."/>
            <person name="Pallen M.J."/>
        </authorList>
    </citation>
    <scope>NUCLEOTIDE SEQUENCE</scope>
    <source>
        <strain evidence="2">2239</strain>
    </source>
</reference>
<accession>A0A9D2ADD7</accession>
<keyword evidence="1" id="KW-1133">Transmembrane helix</keyword>
<proteinExistence type="predicted"/>
<gene>
    <name evidence="2" type="ORF">H9865_05420</name>
</gene>
<dbReference type="Proteomes" id="UP000824193">
    <property type="component" value="Unassembled WGS sequence"/>
</dbReference>
<keyword evidence="1" id="KW-0812">Transmembrane</keyword>
<evidence type="ECO:0000313" key="2">
    <source>
        <dbReference type="EMBL" id="HIX05529.1"/>
    </source>
</evidence>
<evidence type="ECO:0000313" key="3">
    <source>
        <dbReference type="Proteomes" id="UP000824193"/>
    </source>
</evidence>
<dbReference type="AlphaFoldDB" id="A0A9D2ADD7"/>
<comment type="caution">
    <text evidence="2">The sequence shown here is derived from an EMBL/GenBank/DDBJ whole genome shotgun (WGS) entry which is preliminary data.</text>
</comment>
<protein>
    <submittedName>
        <fullName evidence="2">Uncharacterized protein</fullName>
    </submittedName>
</protein>
<reference evidence="2" key="2">
    <citation type="submission" date="2021-04" db="EMBL/GenBank/DDBJ databases">
        <authorList>
            <person name="Gilroy R."/>
        </authorList>
    </citation>
    <scope>NUCLEOTIDE SEQUENCE</scope>
    <source>
        <strain evidence="2">2239</strain>
    </source>
</reference>
<name>A0A9D2ADD7_9FIRM</name>
<sequence>MKNLQAGGFLFVGGAILMTSEVAGWIPVVGSVCALLGGGMLIYYLFSKNGKY</sequence>
<organism evidence="2 3">
    <name type="scientific">Candidatus Allofournierella pullicola</name>
    <dbReference type="NCBI Taxonomy" id="2838596"/>
    <lineage>
        <taxon>Bacteria</taxon>
        <taxon>Bacillati</taxon>
        <taxon>Bacillota</taxon>
        <taxon>Clostridia</taxon>
        <taxon>Eubacteriales</taxon>
        <taxon>Oscillospiraceae</taxon>
        <taxon>Allofournierella</taxon>
    </lineage>
</organism>
<dbReference type="EMBL" id="DXFW01000014">
    <property type="protein sequence ID" value="HIX05529.1"/>
    <property type="molecule type" value="Genomic_DNA"/>
</dbReference>
<keyword evidence="1" id="KW-0472">Membrane</keyword>
<evidence type="ECO:0000256" key="1">
    <source>
        <dbReference type="SAM" id="Phobius"/>
    </source>
</evidence>